<dbReference type="Gene3D" id="3.40.50.620">
    <property type="entry name" value="HUPs"/>
    <property type="match status" value="1"/>
</dbReference>
<gene>
    <name evidence="10 12" type="primary">nadD</name>
    <name evidence="12" type="ORF">H9Q81_04295</name>
</gene>
<dbReference type="NCBIfam" id="NF000840">
    <property type="entry name" value="PRK00071.1-3"/>
    <property type="match status" value="1"/>
</dbReference>
<dbReference type="AlphaFoldDB" id="A0A7G9GZ20"/>
<dbReference type="GO" id="GO:0005524">
    <property type="term" value="F:ATP binding"/>
    <property type="evidence" value="ECO:0007669"/>
    <property type="project" value="UniProtKB-KW"/>
</dbReference>
<sequence length="188" mass="21952">MRIGIFGGSFNPIHNAHIYIAKYILHKLQLDKVIVVPVGKASHKNLKMVDSKLRFEMCEKAFENEKNIVVSNIEVRTEKTSYTIDTLKKLISIYGGHNEFYEIIGEDSANNLTTWKNYENILKLSKIVVFRRGHYKNIIQHKNIIYLNTPIYEISSTMIREKIKNNEDVSNYLPQDVLKIIKAYNLYK</sequence>
<dbReference type="InterPro" id="IPR014729">
    <property type="entry name" value="Rossmann-like_a/b/a_fold"/>
</dbReference>
<comment type="catalytic activity">
    <reaction evidence="9 10">
        <text>nicotinate beta-D-ribonucleotide + ATP + H(+) = deamido-NAD(+) + diphosphate</text>
        <dbReference type="Rhea" id="RHEA:22860"/>
        <dbReference type="ChEBI" id="CHEBI:15378"/>
        <dbReference type="ChEBI" id="CHEBI:30616"/>
        <dbReference type="ChEBI" id="CHEBI:33019"/>
        <dbReference type="ChEBI" id="CHEBI:57502"/>
        <dbReference type="ChEBI" id="CHEBI:58437"/>
        <dbReference type="EC" id="2.7.7.18"/>
    </reaction>
</comment>
<keyword evidence="7 10" id="KW-0067">ATP-binding</keyword>
<dbReference type="InterPro" id="IPR005248">
    <property type="entry name" value="NadD/NMNAT"/>
</dbReference>
<reference evidence="12 13" key="1">
    <citation type="submission" date="2020-08" db="EMBL/GenBank/DDBJ databases">
        <authorList>
            <person name="Liu C."/>
            <person name="Sun Q."/>
        </authorList>
    </citation>
    <scope>NUCLEOTIDE SEQUENCE [LARGE SCALE GENOMIC DNA]</scope>
    <source>
        <strain evidence="12 13">NSJ-57</strain>
    </source>
</reference>
<evidence type="ECO:0000256" key="5">
    <source>
        <dbReference type="ARBA" id="ARBA00022695"/>
    </source>
</evidence>
<dbReference type="NCBIfam" id="TIGR00125">
    <property type="entry name" value="cyt_tran_rel"/>
    <property type="match status" value="1"/>
</dbReference>
<evidence type="ECO:0000256" key="4">
    <source>
        <dbReference type="ARBA" id="ARBA00022679"/>
    </source>
</evidence>
<dbReference type="HAMAP" id="MF_00244">
    <property type="entry name" value="NaMN_adenylyltr"/>
    <property type="match status" value="1"/>
</dbReference>
<proteinExistence type="inferred from homology"/>
<name>A0A7G9GZ20_9FUSO</name>
<keyword evidence="4 10" id="KW-0808">Transferase</keyword>
<evidence type="ECO:0000256" key="3">
    <source>
        <dbReference type="ARBA" id="ARBA00022642"/>
    </source>
</evidence>
<evidence type="ECO:0000256" key="1">
    <source>
        <dbReference type="ARBA" id="ARBA00002324"/>
    </source>
</evidence>
<dbReference type="PANTHER" id="PTHR39321:SF3">
    <property type="entry name" value="PHOSPHOPANTETHEINE ADENYLYLTRANSFERASE"/>
    <property type="match status" value="1"/>
</dbReference>
<evidence type="ECO:0000256" key="8">
    <source>
        <dbReference type="ARBA" id="ARBA00023027"/>
    </source>
</evidence>
<evidence type="ECO:0000313" key="13">
    <source>
        <dbReference type="Proteomes" id="UP000515913"/>
    </source>
</evidence>
<dbReference type="InterPro" id="IPR004821">
    <property type="entry name" value="Cyt_trans-like"/>
</dbReference>
<dbReference type="RefSeq" id="WP_101473793.1">
    <property type="nucleotide sequence ID" value="NZ_CP060637.1"/>
</dbReference>
<dbReference type="NCBIfam" id="TIGR00482">
    <property type="entry name" value="nicotinate (nicotinamide) nucleotide adenylyltransferase"/>
    <property type="match status" value="1"/>
</dbReference>
<dbReference type="Proteomes" id="UP000515913">
    <property type="component" value="Chromosome"/>
</dbReference>
<organism evidence="12 13">
    <name type="scientific">Fusobacterium hominis</name>
    <dbReference type="NCBI Taxonomy" id="2764326"/>
    <lineage>
        <taxon>Bacteria</taxon>
        <taxon>Fusobacteriati</taxon>
        <taxon>Fusobacteriota</taxon>
        <taxon>Fusobacteriia</taxon>
        <taxon>Fusobacteriales</taxon>
        <taxon>Fusobacteriaceae</taxon>
        <taxon>Fusobacterium</taxon>
    </lineage>
</organism>
<evidence type="ECO:0000256" key="6">
    <source>
        <dbReference type="ARBA" id="ARBA00022741"/>
    </source>
</evidence>
<dbReference type="KEGG" id="fho:H9Q81_04295"/>
<keyword evidence="8 10" id="KW-0520">NAD</keyword>
<feature type="domain" description="Cytidyltransferase-like" evidence="11">
    <location>
        <begin position="5"/>
        <end position="162"/>
    </location>
</feature>
<dbReference type="CDD" id="cd02165">
    <property type="entry name" value="NMNAT"/>
    <property type="match status" value="1"/>
</dbReference>
<accession>A0A7G9GZ20</accession>
<keyword evidence="5 10" id="KW-0548">Nucleotidyltransferase</keyword>
<comment type="similarity">
    <text evidence="10">Belongs to the NadD family.</text>
</comment>
<evidence type="ECO:0000256" key="7">
    <source>
        <dbReference type="ARBA" id="ARBA00022840"/>
    </source>
</evidence>
<comment type="pathway">
    <text evidence="2 10">Cofactor biosynthesis; NAD(+) biosynthesis; deamido-NAD(+) from nicotinate D-ribonucleotide: step 1/1.</text>
</comment>
<comment type="function">
    <text evidence="1 10">Catalyzes the reversible adenylation of nicotinate mononucleotide (NaMN) to nicotinic acid adenine dinucleotide (NaAD).</text>
</comment>
<dbReference type="Pfam" id="PF01467">
    <property type="entry name" value="CTP_transf_like"/>
    <property type="match status" value="1"/>
</dbReference>
<keyword evidence="13" id="KW-1185">Reference proteome</keyword>
<dbReference type="PANTHER" id="PTHR39321">
    <property type="entry name" value="NICOTINATE-NUCLEOTIDE ADENYLYLTRANSFERASE-RELATED"/>
    <property type="match status" value="1"/>
</dbReference>
<dbReference type="GO" id="GO:0009435">
    <property type="term" value="P:NAD+ biosynthetic process"/>
    <property type="evidence" value="ECO:0007669"/>
    <property type="project" value="UniProtKB-UniRule"/>
</dbReference>
<keyword evidence="6 10" id="KW-0547">Nucleotide-binding</keyword>
<dbReference type="GO" id="GO:0004515">
    <property type="term" value="F:nicotinate-nucleotide adenylyltransferase activity"/>
    <property type="evidence" value="ECO:0007669"/>
    <property type="project" value="UniProtKB-UniRule"/>
</dbReference>
<dbReference type="EMBL" id="CP060637">
    <property type="protein sequence ID" value="QNM16052.1"/>
    <property type="molecule type" value="Genomic_DNA"/>
</dbReference>
<evidence type="ECO:0000256" key="2">
    <source>
        <dbReference type="ARBA" id="ARBA00005019"/>
    </source>
</evidence>
<dbReference type="SUPFAM" id="SSF52374">
    <property type="entry name" value="Nucleotidylyl transferase"/>
    <property type="match status" value="1"/>
</dbReference>
<protein>
    <recommendedName>
        <fullName evidence="10">Probable nicotinate-nucleotide adenylyltransferase</fullName>
        <ecNumber evidence="10">2.7.7.18</ecNumber>
    </recommendedName>
    <alternativeName>
        <fullName evidence="10">Deamido-NAD(+) diphosphorylase</fullName>
    </alternativeName>
    <alternativeName>
        <fullName evidence="10">Deamido-NAD(+) pyrophosphorylase</fullName>
    </alternativeName>
    <alternativeName>
        <fullName evidence="10">Nicotinate mononucleotide adenylyltransferase</fullName>
        <shortName evidence="10">NaMN adenylyltransferase</shortName>
    </alternativeName>
</protein>
<evidence type="ECO:0000313" key="12">
    <source>
        <dbReference type="EMBL" id="QNM16052.1"/>
    </source>
</evidence>
<evidence type="ECO:0000259" key="11">
    <source>
        <dbReference type="Pfam" id="PF01467"/>
    </source>
</evidence>
<evidence type="ECO:0000256" key="10">
    <source>
        <dbReference type="HAMAP-Rule" id="MF_00244"/>
    </source>
</evidence>
<dbReference type="UniPathway" id="UPA00253">
    <property type="reaction ID" value="UER00332"/>
</dbReference>
<keyword evidence="3 10" id="KW-0662">Pyridine nucleotide biosynthesis</keyword>
<dbReference type="EC" id="2.7.7.18" evidence="10"/>
<evidence type="ECO:0000256" key="9">
    <source>
        <dbReference type="ARBA" id="ARBA00048721"/>
    </source>
</evidence>